<evidence type="ECO:0000256" key="1">
    <source>
        <dbReference type="SAM" id="Phobius"/>
    </source>
</evidence>
<protein>
    <submittedName>
        <fullName evidence="2">Uncharacterized protein</fullName>
    </submittedName>
</protein>
<sequence length="80" mass="8412">MMNTTVSIAGILKVSPVVLGGYTLVLGAGAFLITAAYLERVFAKQSKIMISETIAGVVKILLPLGFIAGLIYFVLSNPLL</sequence>
<name>A0A060M4F0_9BACI</name>
<gene>
    <name evidence="2" type="ORF">BleG1_2859</name>
</gene>
<keyword evidence="1" id="KW-1133">Transmembrane helix</keyword>
<dbReference type="EMBL" id="CP003923">
    <property type="protein sequence ID" value="AIC95423.1"/>
    <property type="molecule type" value="Genomic_DNA"/>
</dbReference>
<dbReference type="KEGG" id="ble:BleG1_2859"/>
<reference evidence="2 3" key="1">
    <citation type="journal article" date="2014" name="Gene">
        <title>A comparative genomic analysis of the alkalitolerant soil bacterium Bacillus lehensis G1.</title>
        <authorList>
            <person name="Noor Y.M."/>
            <person name="Samsulrizal N.H."/>
            <person name="Jema'on N.A."/>
            <person name="Low K.O."/>
            <person name="Ramli A.N."/>
            <person name="Alias N.I."/>
            <person name="Damis S.I."/>
            <person name="Fuzi S.F."/>
            <person name="Isa M.N."/>
            <person name="Murad A.M."/>
            <person name="Raih M.F."/>
            <person name="Bakar F.D."/>
            <person name="Najimudin N."/>
            <person name="Mahadi N.M."/>
            <person name="Illias R.M."/>
        </authorList>
    </citation>
    <scope>NUCLEOTIDE SEQUENCE [LARGE SCALE GENOMIC DNA]</scope>
    <source>
        <strain evidence="2 3">G1</strain>
    </source>
</reference>
<feature type="transmembrane region" description="Helical" evidence="1">
    <location>
        <begin position="50"/>
        <end position="75"/>
    </location>
</feature>
<dbReference type="STRING" id="1246626.BleG1_2859"/>
<accession>A0A060M4F0</accession>
<keyword evidence="3" id="KW-1185">Reference proteome</keyword>
<dbReference type="HOGENOM" id="CLU_2582379_0_0_9"/>
<proteinExistence type="predicted"/>
<dbReference type="Proteomes" id="UP000027142">
    <property type="component" value="Chromosome"/>
</dbReference>
<dbReference type="PATRIC" id="fig|1246626.3.peg.2849"/>
<dbReference type="AlphaFoldDB" id="A0A060M4F0"/>
<evidence type="ECO:0000313" key="3">
    <source>
        <dbReference type="Proteomes" id="UP000027142"/>
    </source>
</evidence>
<keyword evidence="1" id="KW-0472">Membrane</keyword>
<evidence type="ECO:0000313" key="2">
    <source>
        <dbReference type="EMBL" id="AIC95423.1"/>
    </source>
</evidence>
<organism evidence="2 3">
    <name type="scientific">Shouchella lehensis G1</name>
    <dbReference type="NCBI Taxonomy" id="1246626"/>
    <lineage>
        <taxon>Bacteria</taxon>
        <taxon>Bacillati</taxon>
        <taxon>Bacillota</taxon>
        <taxon>Bacilli</taxon>
        <taxon>Bacillales</taxon>
        <taxon>Bacillaceae</taxon>
        <taxon>Shouchella</taxon>
    </lineage>
</organism>
<feature type="transmembrane region" description="Helical" evidence="1">
    <location>
        <begin position="20"/>
        <end position="38"/>
    </location>
</feature>
<keyword evidence="1" id="KW-0812">Transmembrane</keyword>